<proteinExistence type="predicted"/>
<evidence type="ECO:0000313" key="3">
    <source>
        <dbReference type="EMBL" id="RZF21962.1"/>
    </source>
</evidence>
<protein>
    <submittedName>
        <fullName evidence="3">Type II secretion system protein</fullName>
    </submittedName>
</protein>
<keyword evidence="2" id="KW-0812">Transmembrane</keyword>
<keyword evidence="2" id="KW-1133">Transmembrane helix</keyword>
<evidence type="ECO:0000256" key="1">
    <source>
        <dbReference type="SAM" id="MobiDB-lite"/>
    </source>
</evidence>
<dbReference type="RefSeq" id="WP_115361884.1">
    <property type="nucleotide sequence ID" value="NZ_QDKL01000002.1"/>
</dbReference>
<name>A0ABY0IG82_9BACT</name>
<dbReference type="EMBL" id="QDKL01000002">
    <property type="protein sequence ID" value="RZF21962.1"/>
    <property type="molecule type" value="Genomic_DNA"/>
</dbReference>
<gene>
    <name evidence="3" type="ORF">DAY19_09755</name>
</gene>
<feature type="transmembrane region" description="Helical" evidence="2">
    <location>
        <begin position="12"/>
        <end position="31"/>
    </location>
</feature>
<organism evidence="3 4">
    <name type="scientific">Halobacteriovorax vibrionivorans</name>
    <dbReference type="NCBI Taxonomy" id="2152716"/>
    <lineage>
        <taxon>Bacteria</taxon>
        <taxon>Pseudomonadati</taxon>
        <taxon>Bdellovibrionota</taxon>
        <taxon>Bacteriovoracia</taxon>
        <taxon>Bacteriovoracales</taxon>
        <taxon>Halobacteriovoraceae</taxon>
        <taxon>Halobacteriovorax</taxon>
    </lineage>
</organism>
<sequence length="278" mass="31246">MLKFTKNENGFTLMEIVIAAGLLGFLALAFMKYQQNQIKSTKTNINKTELNNYFQGMKAYMGKPGTCKRTFEKLGRLENRLIVEKILRPDGEAKYSLEEKVAATNYILSSMYISDLFVNKIEDRELHRGEAVLNVELTRINNTSYGAKKLNKSFEIDMYVDNENKISDCGVLGGLYLPLGPSVISNTETTNESQDDSSSESVSSADDSSSESLSSKDDMDKVFQRSIQEASQKTGQQISQEDIKKAVQDSPELQKAMESLKVLQESNKKMEALMNEEF</sequence>
<keyword evidence="4" id="KW-1185">Reference proteome</keyword>
<evidence type="ECO:0000256" key="2">
    <source>
        <dbReference type="SAM" id="Phobius"/>
    </source>
</evidence>
<feature type="compositionally biased region" description="Polar residues" evidence="1">
    <location>
        <begin position="225"/>
        <end position="240"/>
    </location>
</feature>
<comment type="caution">
    <text evidence="3">The sequence shown here is derived from an EMBL/GenBank/DDBJ whole genome shotgun (WGS) entry which is preliminary data.</text>
</comment>
<dbReference type="Proteomes" id="UP000443582">
    <property type="component" value="Unassembled WGS sequence"/>
</dbReference>
<feature type="compositionally biased region" description="Basic and acidic residues" evidence="1">
    <location>
        <begin position="214"/>
        <end position="223"/>
    </location>
</feature>
<feature type="region of interest" description="Disordered" evidence="1">
    <location>
        <begin position="186"/>
        <end position="252"/>
    </location>
</feature>
<accession>A0ABY0IG82</accession>
<keyword evidence="2" id="KW-0472">Membrane</keyword>
<reference evidence="4" key="1">
    <citation type="journal article" date="2019" name="Int. J. Syst. Evol. Microbiol.">
        <title>Halobacteriovorax valvorus sp. nov., a novel prokaryotic predator isolated from coastal seawater of China.</title>
        <authorList>
            <person name="Chen M.-X."/>
        </authorList>
    </citation>
    <scope>NUCLEOTIDE SEQUENCE [LARGE SCALE GENOMIC DNA]</scope>
    <source>
        <strain evidence="4">BL9</strain>
    </source>
</reference>
<feature type="compositionally biased region" description="Low complexity" evidence="1">
    <location>
        <begin position="199"/>
        <end position="213"/>
    </location>
</feature>
<evidence type="ECO:0000313" key="4">
    <source>
        <dbReference type="Proteomes" id="UP000443582"/>
    </source>
</evidence>